<feature type="compositionally biased region" description="Basic and acidic residues" evidence="1">
    <location>
        <begin position="54"/>
        <end position="64"/>
    </location>
</feature>
<dbReference type="Pfam" id="PF13516">
    <property type="entry name" value="LRR_6"/>
    <property type="match status" value="2"/>
</dbReference>
<accession>A0A8J1KVP6</accession>
<dbReference type="InterPro" id="IPR001611">
    <property type="entry name" value="Leu-rich_rpt"/>
</dbReference>
<sequence>MESKDESQLKKEGNKRSPFDLIFSQIQKKKVTKESNENNFQVKQFFRGFQRNSSKAEKKKKEGEEPTNQCTSGDHNKENGQNEVSKKVSEETMASNEAGWFQVTEFMQKFGKKAECHSINLNNCSLTQTDLNDLGVHLPFLPDVEEIDLSWNNLIGGSIKLLTPHLRQVARLKLLCLSNCNLTEEDASALGEALEYIPHLEALDLSWNSDIGGNLSKVTQHIPVQFELKVLNLTECGLGETDGEALATAIGKMPHLEALDLSLNKYIGSIMNSLVVELKSCSSLRVLNLHATGLHQDNIQYLSAIFHYWPNLRVLDLSSNKEAGGGFREAAARLTAFKHLERLDIHQCCLSQDDVNALTQVIPLLSNLEVLDISSNKAVGVSPEYLFSRLRFLPRLKSVLVNNCSLKEESFAALAEASHYLLDLRVLDLSWNKCVGGKLKLLLDTLKTATALQSMVLSSCNLVTQDLAVLASAAQAGHLDSLQQLDIAYNDTVVDEGWMLFFESAHALKNITELDVSLRPSSNRSCGPWFIHLLSILVKLPGLRELGMQRWLLTAAEKQQLSYIMTEKNISILFD</sequence>
<evidence type="ECO:0000313" key="3">
    <source>
        <dbReference type="RefSeq" id="XP_041420833.1"/>
    </source>
</evidence>
<dbReference type="PANTHER" id="PTHR24109">
    <property type="entry name" value="LEUCINE-RICH REPEAT-CONTAINING PROTEIN 31"/>
    <property type="match status" value="1"/>
</dbReference>
<reference evidence="3" key="1">
    <citation type="submission" date="2025-08" db="UniProtKB">
        <authorList>
            <consortium name="RefSeq"/>
        </authorList>
    </citation>
    <scope>IDENTIFICATION</scope>
    <source>
        <strain evidence="3">J_2021</strain>
        <tissue evidence="3">Erythrocytes</tissue>
    </source>
</reference>
<dbReference type="Proteomes" id="UP000186698">
    <property type="component" value="Chromosome 5S"/>
</dbReference>
<dbReference type="KEGG" id="xla:108705376"/>
<dbReference type="GeneID" id="108705376"/>
<feature type="compositionally biased region" description="Basic and acidic residues" evidence="1">
    <location>
        <begin position="1"/>
        <end position="18"/>
    </location>
</feature>
<dbReference type="Gene3D" id="3.80.10.10">
    <property type="entry name" value="Ribonuclease Inhibitor"/>
    <property type="match status" value="3"/>
</dbReference>
<dbReference type="InterPro" id="IPR042419">
    <property type="entry name" value="LRC31"/>
</dbReference>
<dbReference type="CTD" id="108705376"/>
<proteinExistence type="predicted"/>
<dbReference type="OrthoDB" id="1394818at2759"/>
<evidence type="ECO:0000313" key="2">
    <source>
        <dbReference type="Proteomes" id="UP000186698"/>
    </source>
</evidence>
<feature type="compositionally biased region" description="Basic and acidic residues" evidence="1">
    <location>
        <begin position="74"/>
        <end position="90"/>
    </location>
</feature>
<dbReference type="SMART" id="SM00368">
    <property type="entry name" value="LRR_RI"/>
    <property type="match status" value="3"/>
</dbReference>
<evidence type="ECO:0000256" key="1">
    <source>
        <dbReference type="SAM" id="MobiDB-lite"/>
    </source>
</evidence>
<dbReference type="AlphaFoldDB" id="A0A8J1KVP6"/>
<gene>
    <name evidence="3" type="primary">LOC108705376</name>
</gene>
<dbReference type="PANTHER" id="PTHR24109:SF3">
    <property type="entry name" value="LEUCINE-RICH REPEAT-CONTAINING PROTEIN 31"/>
    <property type="match status" value="1"/>
</dbReference>
<keyword evidence="2" id="KW-1185">Reference proteome</keyword>
<feature type="region of interest" description="Disordered" evidence="1">
    <location>
        <begin position="42"/>
        <end position="91"/>
    </location>
</feature>
<dbReference type="SUPFAM" id="SSF52047">
    <property type="entry name" value="RNI-like"/>
    <property type="match status" value="1"/>
</dbReference>
<feature type="region of interest" description="Disordered" evidence="1">
    <location>
        <begin position="1"/>
        <end position="22"/>
    </location>
</feature>
<dbReference type="RefSeq" id="XP_041420833.1">
    <property type="nucleotide sequence ID" value="XM_041564899.1"/>
</dbReference>
<protein>
    <submittedName>
        <fullName evidence="3">Leucine-rich repeat-containing protein 31</fullName>
    </submittedName>
</protein>
<dbReference type="InterPro" id="IPR032675">
    <property type="entry name" value="LRR_dom_sf"/>
</dbReference>
<name>A0A8J1KVP6_XENLA</name>
<organism evidence="2 3">
    <name type="scientific">Xenopus laevis</name>
    <name type="common">African clawed frog</name>
    <dbReference type="NCBI Taxonomy" id="8355"/>
    <lineage>
        <taxon>Eukaryota</taxon>
        <taxon>Metazoa</taxon>
        <taxon>Chordata</taxon>
        <taxon>Craniata</taxon>
        <taxon>Vertebrata</taxon>
        <taxon>Euteleostomi</taxon>
        <taxon>Amphibia</taxon>
        <taxon>Batrachia</taxon>
        <taxon>Anura</taxon>
        <taxon>Pipoidea</taxon>
        <taxon>Pipidae</taxon>
        <taxon>Xenopodinae</taxon>
        <taxon>Xenopus</taxon>
        <taxon>Xenopus</taxon>
    </lineage>
</organism>